<gene>
    <name evidence="1" type="ORF">I4F81_004552</name>
</gene>
<keyword evidence="2" id="KW-1185">Reference proteome</keyword>
<organism evidence="1 2">
    <name type="scientific">Pyropia yezoensis</name>
    <name type="common">Susabi-nori</name>
    <name type="synonym">Porphyra yezoensis</name>
    <dbReference type="NCBI Taxonomy" id="2788"/>
    <lineage>
        <taxon>Eukaryota</taxon>
        <taxon>Rhodophyta</taxon>
        <taxon>Bangiophyceae</taxon>
        <taxon>Bangiales</taxon>
        <taxon>Bangiaceae</taxon>
        <taxon>Pyropia</taxon>
    </lineage>
</organism>
<name>A0ACC3BV98_PYRYE</name>
<evidence type="ECO:0000313" key="1">
    <source>
        <dbReference type="EMBL" id="KAK1861976.1"/>
    </source>
</evidence>
<accession>A0ACC3BV98</accession>
<evidence type="ECO:0000313" key="2">
    <source>
        <dbReference type="Proteomes" id="UP000798662"/>
    </source>
</evidence>
<protein>
    <submittedName>
        <fullName evidence="1">Uncharacterized protein</fullName>
    </submittedName>
</protein>
<dbReference type="EMBL" id="CM020618">
    <property type="protein sequence ID" value="KAK1861976.1"/>
    <property type="molecule type" value="Genomic_DNA"/>
</dbReference>
<comment type="caution">
    <text evidence="1">The sequence shown here is derived from an EMBL/GenBank/DDBJ whole genome shotgun (WGS) entry which is preliminary data.</text>
</comment>
<proteinExistence type="predicted"/>
<reference evidence="1" key="1">
    <citation type="submission" date="2019-11" db="EMBL/GenBank/DDBJ databases">
        <title>Nori genome reveals adaptations in red seaweeds to the harsh intertidal environment.</title>
        <authorList>
            <person name="Wang D."/>
            <person name="Mao Y."/>
        </authorList>
    </citation>
    <scope>NUCLEOTIDE SEQUENCE</scope>
    <source>
        <tissue evidence="1">Gametophyte</tissue>
    </source>
</reference>
<dbReference type="Proteomes" id="UP000798662">
    <property type="component" value="Chromosome 1"/>
</dbReference>
<sequence>MSAMSAFKGAPPAAAAGAGAGAGACAPGHEPAAAAAAPCRLADVPGVARGVAKLSPAGVVLLSRLCGCIGSADLARARQVVLDFRGWACDPAAAQANKWASQTRATRQKRLMRYMRPELVEPLVVLGLDASGTKQVLVDRLLDFAEDPVLMLGSARSFSPPDPRRQVGAPSGSAAAATAGGGAGLAPATAASWAPGRGLRGLPPPLRPLSAGAPAAAAVASPYGMSTAYAPSRGGGGPAGLGRPPGSGTAASSLPPLRRPGSVAAAGAARRHKSKPKRARLSYVEDPYLSGESPFHMPMDRPLGEPVLLVGAEFGKLSPQLPSHLFATPLAADMTSPGGASGEVQVHLRCLRVDHSRPSSSWKQEWPFPVTARINGRFVNVPQARRHPNGKSSGPDMGMDITPYLALPRQPRPIGSASILDPLAVAPENRVSLLPNCAGHLTDPPPGTYVLFAQIVRVATDAFFVQLVEAQTAGHIERLRERYGVPATRPDGSATTSLDVAVADVAAFMSGDDIEIESAKVSLRCPLSTGRLTVPVKGIDCKHLQCFDLAMFLAYARRSRQFACPVCNRQTASLERLWISPLLTEALRLCPSEDDVEVLSDGSLRPPAASAAAAAAAEAAKAKASRVRTYGLDDSDDDDDDRMRSSPAGVQAAKSSSATSQPDTAPIQWDDAMDFLASGGEGAGGGAAGDGTSMTDADLPSGLCTPPVGFLPSVISTPPAAVSSPPPPPAAAPRPTPGVAFVDLTGDSDDEEAAPAAPLLTGTPVSQPPSSSNLWHSLPSPPAPPQGGGSLFGSGLRQLMGQYPPSGGDGVASGGGLRRLTADGSMHDTGGGGGAGTSIGSGNISGGLRLPPLPPLSAAAAAVGSGAGGVTPLPPLLPGSASVSSGVGGVPQPVRPPEEPGFSLGGGVPLLSAFLPLQPQSRGGVYPPPRPSSSPGLELPIGASGLPGTVPGPEGLAAAPP</sequence>